<dbReference type="AlphaFoldDB" id="A0ABD1ZBA8"/>
<evidence type="ECO:0000256" key="6">
    <source>
        <dbReference type="ARBA" id="ARBA00029734"/>
    </source>
</evidence>
<dbReference type="HAMAP" id="MF_00170">
    <property type="entry name" value="Rib_5P_isom_A"/>
    <property type="match status" value="1"/>
</dbReference>
<dbReference type="InterPro" id="IPR004788">
    <property type="entry name" value="Ribose5P_isomerase_type_A"/>
</dbReference>
<dbReference type="GO" id="GO:0004751">
    <property type="term" value="F:ribose-5-phosphate isomerase activity"/>
    <property type="evidence" value="ECO:0007669"/>
    <property type="project" value="UniProtKB-EC"/>
</dbReference>
<comment type="catalytic activity">
    <reaction evidence="1">
        <text>aldehydo-D-ribose 5-phosphate = D-ribulose 5-phosphate</text>
        <dbReference type="Rhea" id="RHEA:14657"/>
        <dbReference type="ChEBI" id="CHEBI:58121"/>
        <dbReference type="ChEBI" id="CHEBI:58273"/>
        <dbReference type="EC" id="5.3.1.6"/>
    </reaction>
</comment>
<comment type="pathway">
    <text evidence="2">Carbohydrate degradation; pentose phosphate pathway; D-ribose 5-phosphate from D-ribulose 5-phosphate (non-oxidative stage): step 1/1.</text>
</comment>
<dbReference type="FunFam" id="3.30.70.260:FF:000018">
    <property type="entry name" value="Ribose-5-phosphate isomerase A"/>
    <property type="match status" value="1"/>
</dbReference>
<reference evidence="7 8" key="1">
    <citation type="submission" date="2024-09" db="EMBL/GenBank/DDBJ databases">
        <title>Chromosome-scale assembly of Riccia fluitans.</title>
        <authorList>
            <person name="Paukszto L."/>
            <person name="Sawicki J."/>
            <person name="Karawczyk K."/>
            <person name="Piernik-Szablinska J."/>
            <person name="Szczecinska M."/>
            <person name="Mazdziarz M."/>
        </authorList>
    </citation>
    <scope>NUCLEOTIDE SEQUENCE [LARGE SCALE GENOMIC DNA]</scope>
    <source>
        <strain evidence="7">Rf_01</strain>
        <tissue evidence="7">Aerial parts of the thallus</tissue>
    </source>
</reference>
<evidence type="ECO:0000256" key="1">
    <source>
        <dbReference type="ARBA" id="ARBA00001713"/>
    </source>
</evidence>
<gene>
    <name evidence="7" type="ORF">R1flu_012595</name>
</gene>
<organism evidence="7 8">
    <name type="scientific">Riccia fluitans</name>
    <dbReference type="NCBI Taxonomy" id="41844"/>
    <lineage>
        <taxon>Eukaryota</taxon>
        <taxon>Viridiplantae</taxon>
        <taxon>Streptophyta</taxon>
        <taxon>Embryophyta</taxon>
        <taxon>Marchantiophyta</taxon>
        <taxon>Marchantiopsida</taxon>
        <taxon>Marchantiidae</taxon>
        <taxon>Marchantiales</taxon>
        <taxon>Ricciaceae</taxon>
        <taxon>Riccia</taxon>
    </lineage>
</organism>
<dbReference type="NCBIfam" id="TIGR00021">
    <property type="entry name" value="rpiA"/>
    <property type="match status" value="1"/>
</dbReference>
<keyword evidence="5" id="KW-0413">Isomerase</keyword>
<name>A0ABD1ZBA8_9MARC</name>
<dbReference type="InterPro" id="IPR020672">
    <property type="entry name" value="Ribose5P_isomerase_typA_subgr"/>
</dbReference>
<evidence type="ECO:0000256" key="2">
    <source>
        <dbReference type="ARBA" id="ARBA00004988"/>
    </source>
</evidence>
<dbReference type="PANTHER" id="PTHR11934">
    <property type="entry name" value="RIBOSE-5-PHOSPHATE ISOMERASE"/>
    <property type="match status" value="1"/>
</dbReference>
<protein>
    <recommendedName>
        <fullName evidence="4">ribose-5-phosphate isomerase</fullName>
        <ecNumber evidence="4">5.3.1.6</ecNumber>
    </recommendedName>
    <alternativeName>
        <fullName evidence="6">Phosphoriboisomerase</fullName>
    </alternativeName>
</protein>
<dbReference type="EC" id="5.3.1.6" evidence="4"/>
<dbReference type="SUPFAM" id="SSF75445">
    <property type="entry name" value="D-ribose-5-phosphate isomerase (RpiA), lid domain"/>
    <property type="match status" value="1"/>
</dbReference>
<proteinExistence type="inferred from homology"/>
<accession>A0ABD1ZBA8</accession>
<dbReference type="Pfam" id="PF06026">
    <property type="entry name" value="Rib_5-P_isom_A"/>
    <property type="match status" value="1"/>
</dbReference>
<dbReference type="EMBL" id="JBHFFA010000002">
    <property type="protein sequence ID" value="KAL2645008.1"/>
    <property type="molecule type" value="Genomic_DNA"/>
</dbReference>
<dbReference type="PANTHER" id="PTHR11934:SF0">
    <property type="entry name" value="RIBOSE-5-PHOSPHATE ISOMERASE"/>
    <property type="match status" value="1"/>
</dbReference>
<keyword evidence="8" id="KW-1185">Reference proteome</keyword>
<evidence type="ECO:0000256" key="3">
    <source>
        <dbReference type="ARBA" id="ARBA00008088"/>
    </source>
</evidence>
<dbReference type="CDD" id="cd01398">
    <property type="entry name" value="RPI_A"/>
    <property type="match status" value="1"/>
</dbReference>
<sequence length="351" mass="37305">MESPNECALGLPKFLPHFHEARYCCRCEIVGETMASIVLEGSALGAVRASAQVQRLGDSKLGEQIGLRSVQMGGLKLAVSQPLRSRRVNNVSKISAVTAKSSSPVFQDPLKRAVAKKAVELVKPGMIVGLGTGSTASMAIEELGKLIAAGKLKDVKGVATSYQARVLARQFGVKTVDLNDVNVIDIAFDGADEVDGQMNVIKGGGAAHTMEKVVNTMAKKTVILVDQSKVVPKLGSTFPVPVEVLPFAISPVLRSLVELGGEPEIRSALRKDGPVITDLGNMVVDVRFPGGIEDPAELERRINMIPGIIENGLFVGIVQTVLVATKDAEETLIIDLADYVKKMEKAKDDAA</sequence>
<dbReference type="Proteomes" id="UP001605036">
    <property type="component" value="Unassembled WGS sequence"/>
</dbReference>
<evidence type="ECO:0000256" key="4">
    <source>
        <dbReference type="ARBA" id="ARBA00011959"/>
    </source>
</evidence>
<dbReference type="Gene3D" id="3.30.70.260">
    <property type="match status" value="1"/>
</dbReference>
<evidence type="ECO:0000313" key="8">
    <source>
        <dbReference type="Proteomes" id="UP001605036"/>
    </source>
</evidence>
<dbReference type="Gene3D" id="3.40.50.1360">
    <property type="match status" value="1"/>
</dbReference>
<evidence type="ECO:0000313" key="7">
    <source>
        <dbReference type="EMBL" id="KAL2645008.1"/>
    </source>
</evidence>
<comment type="similarity">
    <text evidence="3">Belongs to the ribose 5-phosphate isomerase family.</text>
</comment>
<comment type="caution">
    <text evidence="7">The sequence shown here is derived from an EMBL/GenBank/DDBJ whole genome shotgun (WGS) entry which is preliminary data.</text>
</comment>
<dbReference type="InterPro" id="IPR037171">
    <property type="entry name" value="NagB/RpiA_transferase-like"/>
</dbReference>
<evidence type="ECO:0000256" key="5">
    <source>
        <dbReference type="ARBA" id="ARBA00023235"/>
    </source>
</evidence>
<dbReference type="GO" id="GO:0006098">
    <property type="term" value="P:pentose-phosphate shunt"/>
    <property type="evidence" value="ECO:0007669"/>
    <property type="project" value="UniProtKB-ARBA"/>
</dbReference>
<dbReference type="FunFam" id="3.40.50.1360:FF:000001">
    <property type="entry name" value="Ribose-5-phosphate isomerase A"/>
    <property type="match status" value="1"/>
</dbReference>
<dbReference type="NCBIfam" id="NF001924">
    <property type="entry name" value="PRK00702.1"/>
    <property type="match status" value="1"/>
</dbReference>
<dbReference type="SUPFAM" id="SSF100950">
    <property type="entry name" value="NagB/RpiA/CoA transferase-like"/>
    <property type="match status" value="1"/>
</dbReference>